<name>A0A9Q9ECW4_9PEZI</name>
<dbReference type="GO" id="GO:0005815">
    <property type="term" value="C:microtubule organizing center"/>
    <property type="evidence" value="ECO:0007669"/>
    <property type="project" value="TreeGrafter"/>
</dbReference>
<evidence type="ECO:0000313" key="4">
    <source>
        <dbReference type="EMBL" id="USW47131.1"/>
    </source>
</evidence>
<organism evidence="4 5">
    <name type="scientific">Septoria linicola</name>
    <dbReference type="NCBI Taxonomy" id="215465"/>
    <lineage>
        <taxon>Eukaryota</taxon>
        <taxon>Fungi</taxon>
        <taxon>Dikarya</taxon>
        <taxon>Ascomycota</taxon>
        <taxon>Pezizomycotina</taxon>
        <taxon>Dothideomycetes</taxon>
        <taxon>Dothideomycetidae</taxon>
        <taxon>Mycosphaerellales</taxon>
        <taxon>Mycosphaerellaceae</taxon>
        <taxon>Septoria</taxon>
    </lineage>
</organism>
<dbReference type="GO" id="GO:0033063">
    <property type="term" value="C:Rad51B-Rad51C-Rad51D-XRCC2 complex"/>
    <property type="evidence" value="ECO:0007669"/>
    <property type="project" value="TreeGrafter"/>
</dbReference>
<dbReference type="GO" id="GO:0042148">
    <property type="term" value="P:DNA strand invasion"/>
    <property type="evidence" value="ECO:0007669"/>
    <property type="project" value="TreeGrafter"/>
</dbReference>
<dbReference type="AlphaFoldDB" id="A0A9Q9ECW4"/>
<feature type="compositionally biased region" description="Basic and acidic residues" evidence="3">
    <location>
        <begin position="18"/>
        <end position="33"/>
    </location>
</feature>
<dbReference type="GO" id="GO:0000400">
    <property type="term" value="F:four-way junction DNA binding"/>
    <property type="evidence" value="ECO:0007669"/>
    <property type="project" value="TreeGrafter"/>
</dbReference>
<proteinExistence type="predicted"/>
<dbReference type="EMBL" id="CP099418">
    <property type="protein sequence ID" value="USW47131.1"/>
    <property type="molecule type" value="Genomic_DNA"/>
</dbReference>
<keyword evidence="4" id="KW-0378">Hydrolase</keyword>
<sequence>MSTFEPPTIASDLWSPDSLEHSEDTHRTGKDKYSTGSKGIDDAFEGGLDFGTVHCITSKPEHGGQDLLLALLASHLLRGSQATATVIDSTLTFDVRRLHQAIRSELGEGEDAMEPLTRLKISKVFDRVGMVEAMTELGEALQSEADVKERVGPHQPTPTPVIEDSEDEEELLEEPEPATAKPETVKAVNPSRLLIVNNISHVMAPIIKNDFTQGQALLTSLMNSITDITRRHNLCTIVFCEAGFKLVPENETLSHFKSCRIKPAVGYGIGYLVDVHIYLHKLFVKKADAESNVEGKHARGNERPSVSVLEIVEDRENVCKGSWACFEYTPHGTLKDVQ</sequence>
<dbReference type="InterPro" id="IPR051988">
    <property type="entry name" value="HRR_RAD51_Paralog"/>
</dbReference>
<dbReference type="GO" id="GO:0005657">
    <property type="term" value="C:replication fork"/>
    <property type="evidence" value="ECO:0007669"/>
    <property type="project" value="TreeGrafter"/>
</dbReference>
<keyword evidence="5" id="KW-1185">Reference proteome</keyword>
<dbReference type="Proteomes" id="UP001056384">
    <property type="component" value="Chromosome 1"/>
</dbReference>
<evidence type="ECO:0000313" key="5">
    <source>
        <dbReference type="Proteomes" id="UP001056384"/>
    </source>
</evidence>
<keyword evidence="2" id="KW-0539">Nucleus</keyword>
<dbReference type="GO" id="GO:0000723">
    <property type="term" value="P:telomere maintenance"/>
    <property type="evidence" value="ECO:0007669"/>
    <property type="project" value="TreeGrafter"/>
</dbReference>
<dbReference type="GO" id="GO:0008094">
    <property type="term" value="F:ATP-dependent activity, acting on DNA"/>
    <property type="evidence" value="ECO:0007669"/>
    <property type="project" value="TreeGrafter"/>
</dbReference>
<dbReference type="GO" id="GO:0003697">
    <property type="term" value="F:single-stranded DNA binding"/>
    <property type="evidence" value="ECO:0007669"/>
    <property type="project" value="TreeGrafter"/>
</dbReference>
<evidence type="ECO:0000256" key="1">
    <source>
        <dbReference type="ARBA" id="ARBA00004123"/>
    </source>
</evidence>
<dbReference type="GO" id="GO:0016787">
    <property type="term" value="F:hydrolase activity"/>
    <property type="evidence" value="ECO:0007669"/>
    <property type="project" value="UniProtKB-KW"/>
</dbReference>
<evidence type="ECO:0000256" key="2">
    <source>
        <dbReference type="ARBA" id="ARBA00023242"/>
    </source>
</evidence>
<dbReference type="InterPro" id="IPR027417">
    <property type="entry name" value="P-loop_NTPase"/>
</dbReference>
<dbReference type="OrthoDB" id="336321at2759"/>
<dbReference type="GO" id="GO:0000724">
    <property type="term" value="P:double-strand break repair via homologous recombination"/>
    <property type="evidence" value="ECO:0007669"/>
    <property type="project" value="TreeGrafter"/>
</dbReference>
<comment type="subcellular location">
    <subcellularLocation>
        <location evidence="1">Nucleus</location>
    </subcellularLocation>
</comment>
<feature type="compositionally biased region" description="Acidic residues" evidence="3">
    <location>
        <begin position="163"/>
        <end position="176"/>
    </location>
</feature>
<dbReference type="Gene3D" id="3.40.50.300">
    <property type="entry name" value="P-loop containing nucleotide triphosphate hydrolases"/>
    <property type="match status" value="1"/>
</dbReference>
<dbReference type="PANTHER" id="PTHR46457">
    <property type="entry name" value="DNA REPAIR PROTEIN RAD51 HOMOLOG 4"/>
    <property type="match status" value="1"/>
</dbReference>
<dbReference type="SUPFAM" id="SSF52540">
    <property type="entry name" value="P-loop containing nucleoside triphosphate hydrolases"/>
    <property type="match status" value="1"/>
</dbReference>
<dbReference type="PANTHER" id="PTHR46457:SF1">
    <property type="entry name" value="DNA REPAIR PROTEIN RAD51 HOMOLOG 4"/>
    <property type="match status" value="1"/>
</dbReference>
<gene>
    <name evidence="4" type="ORF">Slin15195_G004500</name>
</gene>
<reference evidence="4" key="1">
    <citation type="submission" date="2022-06" db="EMBL/GenBank/DDBJ databases">
        <title>Complete genome sequences of two strains of the flax pathogen Septoria linicola.</title>
        <authorList>
            <person name="Lapalu N."/>
            <person name="Simon A."/>
            <person name="Demenou B."/>
            <person name="Paumier D."/>
            <person name="Guillot M.-P."/>
            <person name="Gout L."/>
            <person name="Valade R."/>
        </authorList>
    </citation>
    <scope>NUCLEOTIDE SEQUENCE</scope>
    <source>
        <strain evidence="4">SE15195</strain>
    </source>
</reference>
<feature type="region of interest" description="Disordered" evidence="3">
    <location>
        <begin position="1"/>
        <end position="36"/>
    </location>
</feature>
<evidence type="ECO:0000256" key="3">
    <source>
        <dbReference type="SAM" id="MobiDB-lite"/>
    </source>
</evidence>
<protein>
    <submittedName>
        <fullName evidence="4">P-loop containing nucleoside triphosphate hydrolase</fullName>
    </submittedName>
</protein>
<dbReference type="GO" id="GO:0007131">
    <property type="term" value="P:reciprocal meiotic recombination"/>
    <property type="evidence" value="ECO:0007669"/>
    <property type="project" value="TreeGrafter"/>
</dbReference>
<feature type="region of interest" description="Disordered" evidence="3">
    <location>
        <begin position="146"/>
        <end position="184"/>
    </location>
</feature>
<accession>A0A9Q9ECW4</accession>